<gene>
    <name evidence="2" type="ORF">GCM10007968_26370</name>
</gene>
<sequence>MNMYLHELKSMRRSTLIWICAMIALAAIYFSVYRGIVSDAAGFKRLLGGYPEPVRAALGISVDSITSLLGFYSMIFSFITLCAAIQAMNLGTSVLSKEVRERTADFLLVKPVSRSAVVSAKLLAAFTMIMATDVIYYLAVSLMASMVKTSDYSGRIFFLINLTLFFIQLIFLAIGVAVSVFFAKLKSVIPVSLGVVFGLYMIGAIIAAGKDNAAARFISPFKYFDMTYIIKHTGYEPSYLIAGAGIVIAAIAISYIIYVKKDIHAVN</sequence>
<evidence type="ECO:0000313" key="2">
    <source>
        <dbReference type="EMBL" id="GGL61118.1"/>
    </source>
</evidence>
<proteinExistence type="predicted"/>
<feature type="transmembrane region" description="Helical" evidence="1">
    <location>
        <begin position="239"/>
        <end position="258"/>
    </location>
</feature>
<dbReference type="GO" id="GO:0005886">
    <property type="term" value="C:plasma membrane"/>
    <property type="evidence" value="ECO:0007669"/>
    <property type="project" value="UniProtKB-SubCell"/>
</dbReference>
<dbReference type="Proteomes" id="UP000654670">
    <property type="component" value="Unassembled WGS sequence"/>
</dbReference>
<feature type="transmembrane region" description="Helical" evidence="1">
    <location>
        <begin position="15"/>
        <end position="36"/>
    </location>
</feature>
<dbReference type="PANTHER" id="PTHR43471">
    <property type="entry name" value="ABC TRANSPORTER PERMEASE"/>
    <property type="match status" value="1"/>
</dbReference>
<comment type="caution">
    <text evidence="2">The sequence shown here is derived from an EMBL/GenBank/DDBJ whole genome shotgun (WGS) entry which is preliminary data.</text>
</comment>
<feature type="transmembrane region" description="Helical" evidence="1">
    <location>
        <begin position="122"/>
        <end position="144"/>
    </location>
</feature>
<feature type="transmembrane region" description="Helical" evidence="1">
    <location>
        <begin position="68"/>
        <end position="88"/>
    </location>
</feature>
<dbReference type="Pfam" id="PF12679">
    <property type="entry name" value="ABC2_membrane_2"/>
    <property type="match status" value="1"/>
</dbReference>
<keyword evidence="3" id="KW-1185">Reference proteome</keyword>
<keyword evidence="1" id="KW-0472">Membrane</keyword>
<dbReference type="PANTHER" id="PTHR43471:SF12">
    <property type="entry name" value="HYPOTHETICAL MEMBRANE PROTEIN, CONSERVED"/>
    <property type="match status" value="1"/>
</dbReference>
<accession>A0A917W401</accession>
<keyword evidence="1" id="KW-1133">Transmembrane helix</keyword>
<feature type="transmembrane region" description="Helical" evidence="1">
    <location>
        <begin position="156"/>
        <end position="182"/>
    </location>
</feature>
<feature type="transmembrane region" description="Helical" evidence="1">
    <location>
        <begin position="188"/>
        <end position="209"/>
    </location>
</feature>
<dbReference type="AlphaFoldDB" id="A0A917W401"/>
<evidence type="ECO:0000313" key="3">
    <source>
        <dbReference type="Proteomes" id="UP000654670"/>
    </source>
</evidence>
<dbReference type="RefSeq" id="WP_188804114.1">
    <property type="nucleotide sequence ID" value="NZ_BMOK01000013.1"/>
</dbReference>
<dbReference type="EMBL" id="BMOK01000013">
    <property type="protein sequence ID" value="GGL61118.1"/>
    <property type="molecule type" value="Genomic_DNA"/>
</dbReference>
<name>A0A917W401_9BACL</name>
<organism evidence="2 3">
    <name type="scientific">Sporolactobacillus putidus</name>
    <dbReference type="NCBI Taxonomy" id="492735"/>
    <lineage>
        <taxon>Bacteria</taxon>
        <taxon>Bacillati</taxon>
        <taxon>Bacillota</taxon>
        <taxon>Bacilli</taxon>
        <taxon>Bacillales</taxon>
        <taxon>Sporolactobacillaceae</taxon>
        <taxon>Sporolactobacillus</taxon>
    </lineage>
</organism>
<reference evidence="2" key="1">
    <citation type="journal article" date="2014" name="Int. J. Syst. Evol. Microbiol.">
        <title>Complete genome sequence of Corynebacterium casei LMG S-19264T (=DSM 44701T), isolated from a smear-ripened cheese.</title>
        <authorList>
            <consortium name="US DOE Joint Genome Institute (JGI-PGF)"/>
            <person name="Walter F."/>
            <person name="Albersmeier A."/>
            <person name="Kalinowski J."/>
            <person name="Ruckert C."/>
        </authorList>
    </citation>
    <scope>NUCLEOTIDE SEQUENCE</scope>
    <source>
        <strain evidence="2">JCM 15325</strain>
    </source>
</reference>
<dbReference type="GO" id="GO:0140359">
    <property type="term" value="F:ABC-type transporter activity"/>
    <property type="evidence" value="ECO:0007669"/>
    <property type="project" value="InterPro"/>
</dbReference>
<keyword evidence="1" id="KW-0812">Transmembrane</keyword>
<evidence type="ECO:0008006" key="4">
    <source>
        <dbReference type="Google" id="ProtNLM"/>
    </source>
</evidence>
<evidence type="ECO:0000256" key="1">
    <source>
        <dbReference type="SAM" id="Phobius"/>
    </source>
</evidence>
<reference evidence="2" key="2">
    <citation type="submission" date="2020-09" db="EMBL/GenBank/DDBJ databases">
        <authorList>
            <person name="Sun Q."/>
            <person name="Ohkuma M."/>
        </authorList>
    </citation>
    <scope>NUCLEOTIDE SEQUENCE</scope>
    <source>
        <strain evidence="2">JCM 15325</strain>
    </source>
</reference>
<protein>
    <recommendedName>
        <fullName evidence="4">ABC transporter permease</fullName>
    </recommendedName>
</protein>